<dbReference type="PROSITE" id="PS51831">
    <property type="entry name" value="HD"/>
    <property type="match status" value="1"/>
</dbReference>
<dbReference type="InterPro" id="IPR006674">
    <property type="entry name" value="HD_domain"/>
</dbReference>
<dbReference type="SMART" id="SM00471">
    <property type="entry name" value="HDc"/>
    <property type="match status" value="1"/>
</dbReference>
<dbReference type="EMBL" id="BJYY01000012">
    <property type="protein sequence ID" value="GEO33862.1"/>
    <property type="molecule type" value="Genomic_DNA"/>
</dbReference>
<dbReference type="InterPro" id="IPR026875">
    <property type="entry name" value="PHydrolase_assoc_dom"/>
</dbReference>
<accession>A0A512DBK2</accession>
<dbReference type="Pfam" id="PF01966">
    <property type="entry name" value="HD"/>
    <property type="match status" value="1"/>
</dbReference>
<dbReference type="GO" id="GO:0008832">
    <property type="term" value="F:dGTPase activity"/>
    <property type="evidence" value="ECO:0007669"/>
    <property type="project" value="TreeGrafter"/>
</dbReference>
<keyword evidence="1 2" id="KW-0378">Hydrolase</keyword>
<dbReference type="SUPFAM" id="SSF109604">
    <property type="entry name" value="HD-domain/PDEase-like"/>
    <property type="match status" value="1"/>
</dbReference>
<protein>
    <recommendedName>
        <fullName evidence="2">Deoxyguanosinetriphosphate triphosphohydrolase-like protein</fullName>
    </recommendedName>
</protein>
<evidence type="ECO:0000256" key="3">
    <source>
        <dbReference type="SAM" id="MobiDB-lite"/>
    </source>
</evidence>
<dbReference type="CDD" id="cd00077">
    <property type="entry name" value="HDc"/>
    <property type="match status" value="1"/>
</dbReference>
<comment type="similarity">
    <text evidence="2">Belongs to the dGTPase family. Type 2 subfamily.</text>
</comment>
<evidence type="ECO:0000256" key="1">
    <source>
        <dbReference type="ARBA" id="ARBA00022801"/>
    </source>
</evidence>
<feature type="domain" description="HD" evidence="4">
    <location>
        <begin position="87"/>
        <end position="240"/>
    </location>
</feature>
<evidence type="ECO:0000256" key="2">
    <source>
        <dbReference type="HAMAP-Rule" id="MF_01212"/>
    </source>
</evidence>
<sequence>MAGVSESRSVQPLRLRGHVGAEARGSVDDRGYTADDRARWAQESPKSRARTPFERDRARLVHSSALRRLGAKTQVLGPSSDDFVRTRLTHTLEVAQVGRELGKALGCDPDVVDTACLAHDLGHPPFGHNGERALADLSADIGGFEGNAQTLRLLTRLEPKVVDRHGRAVGLNLTRASLDASVKYPWGRGERPRTEGRATDKFGVYDDDREVFAWLRQGAPDQRRCLEAQVMDLADDISYSVHDVEDAVVGGRLDLAVLTRHEERARVVAAVEAWYGYAVSGDELLHAMDRLVATRLWGPRFDGSRGALAMLKDATSQLIGRFAGAAEAATRERYGEGPLTRYAASLVVPAGTLAEILVLKGLAVAYVMAPREQEPLYQRQRDILTDLVRVISQRAPLALEPPFAADWRAAADDAARLRVVVDQVASLTDVSAAEWHGRLVRPPRH</sequence>
<evidence type="ECO:0000313" key="5">
    <source>
        <dbReference type="EMBL" id="GEO33862.1"/>
    </source>
</evidence>
<dbReference type="NCBIfam" id="TIGR01353">
    <property type="entry name" value="dGTP_triPase"/>
    <property type="match status" value="1"/>
</dbReference>
<keyword evidence="6" id="KW-1185">Reference proteome</keyword>
<dbReference type="AlphaFoldDB" id="A0A512DBK2"/>
<comment type="caution">
    <text evidence="5">The sequence shown here is derived from an EMBL/GenBank/DDBJ whole genome shotgun (WGS) entry which is preliminary data.</text>
</comment>
<feature type="compositionally biased region" description="Polar residues" evidence="3">
    <location>
        <begin position="1"/>
        <end position="10"/>
    </location>
</feature>
<dbReference type="Pfam" id="PF13286">
    <property type="entry name" value="HD_assoc"/>
    <property type="match status" value="1"/>
</dbReference>
<dbReference type="GO" id="GO:0006203">
    <property type="term" value="P:dGTP catabolic process"/>
    <property type="evidence" value="ECO:0007669"/>
    <property type="project" value="TreeGrafter"/>
</dbReference>
<feature type="compositionally biased region" description="Basic and acidic residues" evidence="3">
    <location>
        <begin position="19"/>
        <end position="40"/>
    </location>
</feature>
<name>A0A512DBK2_9CELL</name>
<evidence type="ECO:0000259" key="4">
    <source>
        <dbReference type="PROSITE" id="PS51831"/>
    </source>
</evidence>
<feature type="region of interest" description="Disordered" evidence="3">
    <location>
        <begin position="1"/>
        <end position="53"/>
    </location>
</feature>
<dbReference type="Proteomes" id="UP000321181">
    <property type="component" value="Unassembled WGS sequence"/>
</dbReference>
<dbReference type="NCBIfam" id="NF002829">
    <property type="entry name" value="PRK03007.1"/>
    <property type="match status" value="1"/>
</dbReference>
<dbReference type="InterPro" id="IPR006261">
    <property type="entry name" value="dGTPase"/>
</dbReference>
<reference evidence="5 6" key="1">
    <citation type="submission" date="2019-07" db="EMBL/GenBank/DDBJ databases">
        <title>Whole genome shotgun sequence of Cellulomonas aerilata NBRC 106308.</title>
        <authorList>
            <person name="Hosoyama A."/>
            <person name="Uohara A."/>
            <person name="Ohji S."/>
            <person name="Ichikawa N."/>
        </authorList>
    </citation>
    <scope>NUCLEOTIDE SEQUENCE [LARGE SCALE GENOMIC DNA]</scope>
    <source>
        <strain evidence="5 6">NBRC 106308</strain>
    </source>
</reference>
<organism evidence="5 6">
    <name type="scientific">Cellulomonas aerilata</name>
    <dbReference type="NCBI Taxonomy" id="515326"/>
    <lineage>
        <taxon>Bacteria</taxon>
        <taxon>Bacillati</taxon>
        <taxon>Actinomycetota</taxon>
        <taxon>Actinomycetes</taxon>
        <taxon>Micrococcales</taxon>
        <taxon>Cellulomonadaceae</taxon>
        <taxon>Cellulomonas</taxon>
    </lineage>
</organism>
<dbReference type="InterPro" id="IPR050135">
    <property type="entry name" value="dGTPase-like"/>
</dbReference>
<dbReference type="PANTHER" id="PTHR11373:SF32">
    <property type="entry name" value="DEOXYGUANOSINETRIPHOSPHATE TRIPHOSPHOHYDROLASE"/>
    <property type="match status" value="1"/>
</dbReference>
<dbReference type="PANTHER" id="PTHR11373">
    <property type="entry name" value="DEOXYNUCLEOSIDE TRIPHOSPHATE TRIPHOSPHOHYDROLASE"/>
    <property type="match status" value="1"/>
</dbReference>
<dbReference type="InterPro" id="IPR003607">
    <property type="entry name" value="HD/PDEase_dom"/>
</dbReference>
<proteinExistence type="inferred from homology"/>
<gene>
    <name evidence="5" type="primary">dgt</name>
    <name evidence="5" type="ORF">CAE01nite_15870</name>
</gene>
<dbReference type="Gene3D" id="1.10.3210.10">
    <property type="entry name" value="Hypothetical protein af1432"/>
    <property type="match status" value="1"/>
</dbReference>
<dbReference type="HAMAP" id="MF_01212">
    <property type="entry name" value="dGTPase_type2"/>
    <property type="match status" value="1"/>
</dbReference>
<dbReference type="InterPro" id="IPR023023">
    <property type="entry name" value="dNTPase_2"/>
</dbReference>
<evidence type="ECO:0000313" key="6">
    <source>
        <dbReference type="Proteomes" id="UP000321181"/>
    </source>
</evidence>